<dbReference type="EMBL" id="CAJMWV010006483">
    <property type="protein sequence ID" value="CAE6522039.1"/>
    <property type="molecule type" value="Genomic_DNA"/>
</dbReference>
<evidence type="ECO:0000313" key="1">
    <source>
        <dbReference type="EMBL" id="CAE6522039.1"/>
    </source>
</evidence>
<reference evidence="1" key="1">
    <citation type="submission" date="2021-01" db="EMBL/GenBank/DDBJ databases">
        <authorList>
            <person name="Kaushik A."/>
        </authorList>
    </citation>
    <scope>NUCLEOTIDE SEQUENCE</scope>
    <source>
        <strain evidence="1">AG3-1AP</strain>
    </source>
</reference>
<dbReference type="Proteomes" id="UP000663831">
    <property type="component" value="Unassembled WGS sequence"/>
</dbReference>
<protein>
    <submittedName>
        <fullName evidence="1">Uncharacterized protein</fullName>
    </submittedName>
</protein>
<comment type="caution">
    <text evidence="1">The sequence shown here is derived from an EMBL/GenBank/DDBJ whole genome shotgun (WGS) entry which is preliminary data.</text>
</comment>
<evidence type="ECO:0000313" key="2">
    <source>
        <dbReference type="Proteomes" id="UP000663831"/>
    </source>
</evidence>
<organism evidence="1 2">
    <name type="scientific">Rhizoctonia solani</name>
    <dbReference type="NCBI Taxonomy" id="456999"/>
    <lineage>
        <taxon>Eukaryota</taxon>
        <taxon>Fungi</taxon>
        <taxon>Dikarya</taxon>
        <taxon>Basidiomycota</taxon>
        <taxon>Agaricomycotina</taxon>
        <taxon>Agaricomycetes</taxon>
        <taxon>Cantharellales</taxon>
        <taxon>Ceratobasidiaceae</taxon>
        <taxon>Rhizoctonia</taxon>
    </lineage>
</organism>
<name>A0A8H3DG12_9AGAM</name>
<sequence length="190" mass="21544">MATMINKRRTIRRTNILSRNRLFASAVLLATSSARLVNTPGLKQSARVMRGIVNAVKAPNRLSAQAQKQINRIDKTIATITSDVKHMDLDIEYPDTHARCLIKAQGFIDTLESLRANLVEIKGMDYKRQVLYQKEIAQDLDGYDQAFQEANREFLVYITSASLKQVTKRRTHNTTIVVDPPIRQVACCWA</sequence>
<accession>A0A8H3DG12</accession>
<dbReference type="AlphaFoldDB" id="A0A8H3DG12"/>
<gene>
    <name evidence="1" type="ORF">RDB_LOCUS146168</name>
</gene>
<proteinExistence type="predicted"/>